<reference evidence="1 2" key="1">
    <citation type="submission" date="2023-07" db="EMBL/GenBank/DDBJ databases">
        <authorList>
            <person name="Lian W.-H."/>
        </authorList>
    </citation>
    <scope>NUCLEOTIDE SEQUENCE [LARGE SCALE GENOMIC DNA]</scope>
    <source>
        <strain evidence="1 2">SYSU DXS3180</strain>
    </source>
</reference>
<dbReference type="Proteomes" id="UP001560573">
    <property type="component" value="Unassembled WGS sequence"/>
</dbReference>
<keyword evidence="2" id="KW-1185">Reference proteome</keyword>
<accession>A0ABV3ZGE3</accession>
<dbReference type="RefSeq" id="WP_369329668.1">
    <property type="nucleotide sequence ID" value="NZ_JAULBC010000003.1"/>
</dbReference>
<evidence type="ECO:0000313" key="2">
    <source>
        <dbReference type="Proteomes" id="UP001560573"/>
    </source>
</evidence>
<dbReference type="EMBL" id="JAULBC010000003">
    <property type="protein sequence ID" value="MEX6688259.1"/>
    <property type="molecule type" value="Genomic_DNA"/>
</dbReference>
<proteinExistence type="predicted"/>
<gene>
    <name evidence="1" type="ORF">QTN47_12170</name>
</gene>
<comment type="caution">
    <text evidence="1">The sequence shown here is derived from an EMBL/GenBank/DDBJ whole genome shotgun (WGS) entry which is preliminary data.</text>
</comment>
<protein>
    <submittedName>
        <fullName evidence="1">Uncharacterized protein</fullName>
    </submittedName>
</protein>
<evidence type="ECO:0000313" key="1">
    <source>
        <dbReference type="EMBL" id="MEX6688259.1"/>
    </source>
</evidence>
<organism evidence="1 2">
    <name type="scientific">Danxiaibacter flavus</name>
    <dbReference type="NCBI Taxonomy" id="3049108"/>
    <lineage>
        <taxon>Bacteria</taxon>
        <taxon>Pseudomonadati</taxon>
        <taxon>Bacteroidota</taxon>
        <taxon>Chitinophagia</taxon>
        <taxon>Chitinophagales</taxon>
        <taxon>Chitinophagaceae</taxon>
        <taxon>Danxiaibacter</taxon>
    </lineage>
</organism>
<sequence>MKLKTDTFELTHDNKLVTVKATAFQTATSETRYRVSINNSPVHIFALNNSINRYQDIDSGAAAKNIPLEIEEAIGKRLYNSIAA</sequence>
<name>A0ABV3ZGE3_9BACT</name>